<reference evidence="3 4" key="1">
    <citation type="submission" date="2017-08" db="EMBL/GenBank/DDBJ databases">
        <title>Infants hospitalized years apart are colonized by the same room-sourced microbial strains.</title>
        <authorList>
            <person name="Brooks B."/>
            <person name="Olm M.R."/>
            <person name="Firek B.A."/>
            <person name="Baker R."/>
            <person name="Thomas B.C."/>
            <person name="Morowitz M.J."/>
            <person name="Banfield J.F."/>
        </authorList>
    </citation>
    <scope>NUCLEOTIDE SEQUENCE [LARGE SCALE GENOMIC DNA]</scope>
    <source>
        <strain evidence="3">S2_003_000_R2_14</strain>
    </source>
</reference>
<keyword evidence="1" id="KW-0812">Transmembrane</keyword>
<feature type="transmembrane region" description="Helical" evidence="1">
    <location>
        <begin position="342"/>
        <end position="363"/>
    </location>
</feature>
<keyword evidence="1" id="KW-1133">Transmembrane helix</keyword>
<keyword evidence="3" id="KW-0012">Acyltransferase</keyword>
<protein>
    <submittedName>
        <fullName evidence="3">Acyltransferase</fullName>
    </submittedName>
</protein>
<dbReference type="AlphaFoldDB" id="A0A2W5UQR6"/>
<feature type="domain" description="Phospholipid/glycerol acyltransferase" evidence="2">
    <location>
        <begin position="33"/>
        <end position="158"/>
    </location>
</feature>
<evidence type="ECO:0000313" key="3">
    <source>
        <dbReference type="EMBL" id="PZR11418.1"/>
    </source>
</evidence>
<comment type="caution">
    <text evidence="3">The sequence shown here is derived from an EMBL/GenBank/DDBJ whole genome shotgun (WGS) entry which is preliminary data.</text>
</comment>
<dbReference type="PANTHER" id="PTHR31605">
    <property type="entry name" value="GLYCEROL-3-PHOSPHATE O-ACYLTRANSFERASE 1"/>
    <property type="match status" value="1"/>
</dbReference>
<keyword evidence="1" id="KW-0472">Membrane</keyword>
<dbReference type="SUPFAM" id="SSF69593">
    <property type="entry name" value="Glycerol-3-phosphate (1)-acyltransferase"/>
    <property type="match status" value="1"/>
</dbReference>
<dbReference type="GO" id="GO:0008654">
    <property type="term" value="P:phospholipid biosynthetic process"/>
    <property type="evidence" value="ECO:0007669"/>
    <property type="project" value="TreeGrafter"/>
</dbReference>
<dbReference type="InterPro" id="IPR052744">
    <property type="entry name" value="GPAT/DAPAT"/>
</dbReference>
<dbReference type="SMART" id="SM00563">
    <property type="entry name" value="PlsC"/>
    <property type="match status" value="1"/>
</dbReference>
<keyword evidence="3" id="KW-0808">Transferase</keyword>
<evidence type="ECO:0000256" key="1">
    <source>
        <dbReference type="SAM" id="Phobius"/>
    </source>
</evidence>
<feature type="transmembrane region" description="Helical" evidence="1">
    <location>
        <begin position="369"/>
        <end position="387"/>
    </location>
</feature>
<evidence type="ECO:0000313" key="4">
    <source>
        <dbReference type="Proteomes" id="UP000249061"/>
    </source>
</evidence>
<dbReference type="GO" id="GO:0004366">
    <property type="term" value="F:glycerol-3-phosphate O-acyltransferase activity"/>
    <property type="evidence" value="ECO:0007669"/>
    <property type="project" value="TreeGrafter"/>
</dbReference>
<dbReference type="Pfam" id="PF01553">
    <property type="entry name" value="Acyltransferase"/>
    <property type="match status" value="1"/>
</dbReference>
<organism evidence="3 4">
    <name type="scientific">Archangium gephyra</name>
    <dbReference type="NCBI Taxonomy" id="48"/>
    <lineage>
        <taxon>Bacteria</taxon>
        <taxon>Pseudomonadati</taxon>
        <taxon>Myxococcota</taxon>
        <taxon>Myxococcia</taxon>
        <taxon>Myxococcales</taxon>
        <taxon>Cystobacterineae</taxon>
        <taxon>Archangiaceae</taxon>
        <taxon>Archangium</taxon>
    </lineage>
</organism>
<dbReference type="InterPro" id="IPR002123">
    <property type="entry name" value="Plipid/glycerol_acylTrfase"/>
</dbReference>
<name>A0A2W5UQR6_9BACT</name>
<evidence type="ECO:0000259" key="2">
    <source>
        <dbReference type="SMART" id="SM00563"/>
    </source>
</evidence>
<dbReference type="PANTHER" id="PTHR31605:SF0">
    <property type="entry name" value="GLYCEROL-3-PHOSPHATE O-ACYLTRANSFERASE 1"/>
    <property type="match status" value="1"/>
</dbReference>
<dbReference type="EMBL" id="QFQP01000014">
    <property type="protein sequence ID" value="PZR11418.1"/>
    <property type="molecule type" value="Genomic_DNA"/>
</dbReference>
<gene>
    <name evidence="3" type="ORF">DI536_17475</name>
</gene>
<dbReference type="GO" id="GO:0016287">
    <property type="term" value="F:glycerone-phosphate O-acyltransferase activity"/>
    <property type="evidence" value="ECO:0007669"/>
    <property type="project" value="TreeGrafter"/>
</dbReference>
<feature type="transmembrane region" description="Helical" evidence="1">
    <location>
        <begin position="299"/>
        <end position="322"/>
    </location>
</feature>
<proteinExistence type="predicted"/>
<dbReference type="Proteomes" id="UP000249061">
    <property type="component" value="Unassembled WGS sequence"/>
</dbReference>
<accession>A0A2W5UQR6</accession>
<sequence length="442" mass="49753">MFYRLVRSIISVALGLFYRLEIVRRVNDFSGPVMFVGNHPNSLIDPAMLFVVTDRPVTFLAREPLFRIPLMGWMLRGLDALPVYRKQDNPGLMEKNEGTLDAAAGALLSERAITIFPEGKSHSEPQLSDIKTGCARIALKVAKGGKALRVVPVGFTYAQKHRFRSPVHVEVGEPILVPAVTGLTPEAEQEWVRSLTNRVGDAMRAVTLNLESWEDLDLIQTADRLFALRNGFRETDTERLRLFARGASMLRAHDPDRFDDVKEDILNFRSRLEVLSADPGDLAVRFDSTHVTRFALRNVLSLMFGFPLFILGIVLFAIPFLLLRGMALAVPVSRDRVGTMKLISAVLMVPVWWTLLTTLGWYFWGLSGLVIVLVTALPLALFTRYFLERRRTAIGDARMFFRLGNKKTARTHLLAEGERLQEEIQRLADELKPKLDAAARSA</sequence>